<gene>
    <name evidence="7" type="ORF">CBF29_06595</name>
</gene>
<comment type="similarity">
    <text evidence="2">Belongs to the guanylate kinase family.</text>
</comment>
<dbReference type="SMART" id="SM00072">
    <property type="entry name" value="GuKc"/>
    <property type="match status" value="1"/>
</dbReference>
<dbReference type="PANTHER" id="PTHR23117">
    <property type="entry name" value="GUANYLATE KINASE-RELATED"/>
    <property type="match status" value="1"/>
</dbReference>
<feature type="domain" description="Guanylate kinase-like" evidence="6">
    <location>
        <begin position="3"/>
        <end position="172"/>
    </location>
</feature>
<dbReference type="RefSeq" id="WP_126808708.1">
    <property type="nucleotide sequence ID" value="NZ_NGKA01000008.1"/>
</dbReference>
<protein>
    <recommendedName>
        <fullName evidence="6">Guanylate kinase-like domain-containing protein</fullName>
    </recommendedName>
</protein>
<dbReference type="AlphaFoldDB" id="A0A430AW31"/>
<name>A0A430AW31_9ENTE</name>
<accession>A0A430AW31</accession>
<comment type="catalytic activity">
    <reaction evidence="5">
        <text>GMP + ATP = GDP + ADP</text>
        <dbReference type="Rhea" id="RHEA:20780"/>
        <dbReference type="ChEBI" id="CHEBI:30616"/>
        <dbReference type="ChEBI" id="CHEBI:58115"/>
        <dbReference type="ChEBI" id="CHEBI:58189"/>
        <dbReference type="ChEBI" id="CHEBI:456216"/>
        <dbReference type="EC" id="2.7.4.8"/>
    </reaction>
</comment>
<evidence type="ECO:0000313" key="8">
    <source>
        <dbReference type="Proteomes" id="UP000287605"/>
    </source>
</evidence>
<dbReference type="SUPFAM" id="SSF52540">
    <property type="entry name" value="P-loop containing nucleoside triphosphate hydrolases"/>
    <property type="match status" value="1"/>
</dbReference>
<dbReference type="PROSITE" id="PS50052">
    <property type="entry name" value="GUANYLATE_KINASE_2"/>
    <property type="match status" value="1"/>
</dbReference>
<dbReference type="GO" id="GO:0005829">
    <property type="term" value="C:cytosol"/>
    <property type="evidence" value="ECO:0007669"/>
    <property type="project" value="TreeGrafter"/>
</dbReference>
<dbReference type="OrthoDB" id="1033810at2"/>
<dbReference type="Gene3D" id="3.30.63.10">
    <property type="entry name" value="Guanylate Kinase phosphate binding domain"/>
    <property type="match status" value="1"/>
</dbReference>
<dbReference type="GO" id="GO:0004385">
    <property type="term" value="F:GMP kinase activity"/>
    <property type="evidence" value="ECO:0007669"/>
    <property type="project" value="UniProtKB-EC"/>
</dbReference>
<dbReference type="Gene3D" id="3.40.50.300">
    <property type="entry name" value="P-loop containing nucleotide triphosphate hydrolases"/>
    <property type="match status" value="1"/>
</dbReference>
<evidence type="ECO:0000259" key="6">
    <source>
        <dbReference type="PROSITE" id="PS50052"/>
    </source>
</evidence>
<dbReference type="Pfam" id="PF00625">
    <property type="entry name" value="Guanylate_kin"/>
    <property type="match status" value="1"/>
</dbReference>
<keyword evidence="8" id="KW-1185">Reference proteome</keyword>
<proteinExistence type="inferred from homology"/>
<evidence type="ECO:0000256" key="5">
    <source>
        <dbReference type="ARBA" id="ARBA00048594"/>
    </source>
</evidence>
<dbReference type="InterPro" id="IPR008144">
    <property type="entry name" value="Guanylate_kin-like_dom"/>
</dbReference>
<comment type="function">
    <text evidence="1">Essential for recycling GMP and indirectly, cGMP.</text>
</comment>
<evidence type="ECO:0000256" key="4">
    <source>
        <dbReference type="ARBA" id="ARBA00022777"/>
    </source>
</evidence>
<dbReference type="InterPro" id="IPR020590">
    <property type="entry name" value="Guanylate_kinase_CS"/>
</dbReference>
<sequence>MKDSIFVISGSSGSGKTSVLSMVNNIGDRIVTSTTRDKRDGEVDGIDYYFLDKDEFLSRDFVEYDTKYNNYYGTEVDEVSLKTSNGCAYVILTHQGYIDFKKCYGSRVVGIFIHTKKDDIVKMLKNRKEDNIDGRMLNYDYDLRTMVDYDYVVANSFGDMQTTIKEIERIVEIERAQ</sequence>
<dbReference type="InterPro" id="IPR008145">
    <property type="entry name" value="GK/Ca_channel_bsu"/>
</dbReference>
<dbReference type="Proteomes" id="UP000287605">
    <property type="component" value="Unassembled WGS sequence"/>
</dbReference>
<evidence type="ECO:0000313" key="7">
    <source>
        <dbReference type="EMBL" id="RSU12263.1"/>
    </source>
</evidence>
<evidence type="ECO:0000256" key="3">
    <source>
        <dbReference type="ARBA" id="ARBA00022679"/>
    </source>
</evidence>
<dbReference type="EMBL" id="NGKA01000008">
    <property type="protein sequence ID" value="RSU12263.1"/>
    <property type="molecule type" value="Genomic_DNA"/>
</dbReference>
<organism evidence="7 8">
    <name type="scientific">Vagococcus elongatus</name>
    <dbReference type="NCBI Taxonomy" id="180344"/>
    <lineage>
        <taxon>Bacteria</taxon>
        <taxon>Bacillati</taxon>
        <taxon>Bacillota</taxon>
        <taxon>Bacilli</taxon>
        <taxon>Lactobacillales</taxon>
        <taxon>Enterococcaceae</taxon>
        <taxon>Vagococcus</taxon>
    </lineage>
</organism>
<keyword evidence="3" id="KW-0808">Transferase</keyword>
<dbReference type="PROSITE" id="PS00856">
    <property type="entry name" value="GUANYLATE_KINASE_1"/>
    <property type="match status" value="1"/>
</dbReference>
<comment type="caution">
    <text evidence="7">The sequence shown here is derived from an EMBL/GenBank/DDBJ whole genome shotgun (WGS) entry which is preliminary data.</text>
</comment>
<reference evidence="7 8" key="1">
    <citation type="submission" date="2017-05" db="EMBL/GenBank/DDBJ databases">
        <title>Vagococcus spp. assemblies.</title>
        <authorList>
            <person name="Gulvik C.A."/>
        </authorList>
    </citation>
    <scope>NUCLEOTIDE SEQUENCE [LARGE SCALE GENOMIC DNA]</scope>
    <source>
        <strain evidence="7 8">CCUG 51432</strain>
    </source>
</reference>
<dbReference type="PANTHER" id="PTHR23117:SF13">
    <property type="entry name" value="GUANYLATE KINASE"/>
    <property type="match status" value="1"/>
</dbReference>
<evidence type="ECO:0000256" key="2">
    <source>
        <dbReference type="ARBA" id="ARBA00005790"/>
    </source>
</evidence>
<evidence type="ECO:0000256" key="1">
    <source>
        <dbReference type="ARBA" id="ARBA00003531"/>
    </source>
</evidence>
<keyword evidence="4" id="KW-0418">Kinase</keyword>
<dbReference type="InterPro" id="IPR027417">
    <property type="entry name" value="P-loop_NTPase"/>
</dbReference>